<reference evidence="1" key="1">
    <citation type="submission" date="2018-04" db="EMBL/GenBank/DDBJ databases">
        <title>Whole genome sequencing of Hypsizygus marmoreus.</title>
        <authorList>
            <person name="Choi I.-G."/>
            <person name="Min B."/>
            <person name="Kim J.-G."/>
            <person name="Kim S."/>
            <person name="Oh Y.-L."/>
            <person name="Kong W.-S."/>
            <person name="Park H."/>
            <person name="Jeong J."/>
            <person name="Song E.-S."/>
        </authorList>
    </citation>
    <scope>NUCLEOTIDE SEQUENCE [LARGE SCALE GENOMIC DNA]</scope>
    <source>
        <strain evidence="1">51987-8</strain>
    </source>
</reference>
<protein>
    <submittedName>
        <fullName evidence="1">Uncharacterized protein</fullName>
    </submittedName>
</protein>
<dbReference type="AlphaFoldDB" id="A0A369JB26"/>
<proteinExistence type="predicted"/>
<sequence length="99" mass="10693">MSEKQWRNTLATEAEPGVRLPASRRVGGIMGAPPSFGVKMPSVFLYDAAQRIAPVGLVELVECLCFPAMFTEDDSHGFELEKTENCAQGFGCSDDVAPL</sequence>
<accession>A0A369JB26</accession>
<dbReference type="InParanoid" id="A0A369JB26"/>
<name>A0A369JB26_HYPMA</name>
<organism evidence="1 2">
    <name type="scientific">Hypsizygus marmoreus</name>
    <name type="common">White beech mushroom</name>
    <name type="synonym">Agaricus marmoreus</name>
    <dbReference type="NCBI Taxonomy" id="39966"/>
    <lineage>
        <taxon>Eukaryota</taxon>
        <taxon>Fungi</taxon>
        <taxon>Dikarya</taxon>
        <taxon>Basidiomycota</taxon>
        <taxon>Agaricomycotina</taxon>
        <taxon>Agaricomycetes</taxon>
        <taxon>Agaricomycetidae</taxon>
        <taxon>Agaricales</taxon>
        <taxon>Tricholomatineae</taxon>
        <taxon>Lyophyllaceae</taxon>
        <taxon>Hypsizygus</taxon>
    </lineage>
</organism>
<keyword evidence="2" id="KW-1185">Reference proteome</keyword>
<evidence type="ECO:0000313" key="2">
    <source>
        <dbReference type="Proteomes" id="UP000076154"/>
    </source>
</evidence>
<comment type="caution">
    <text evidence="1">The sequence shown here is derived from an EMBL/GenBank/DDBJ whole genome shotgun (WGS) entry which is preliminary data.</text>
</comment>
<dbReference type="Proteomes" id="UP000076154">
    <property type="component" value="Unassembled WGS sequence"/>
</dbReference>
<gene>
    <name evidence="1" type="ORF">Hypma_002363</name>
</gene>
<dbReference type="EMBL" id="LUEZ02000122">
    <property type="protein sequence ID" value="RDB16644.1"/>
    <property type="molecule type" value="Genomic_DNA"/>
</dbReference>
<evidence type="ECO:0000313" key="1">
    <source>
        <dbReference type="EMBL" id="RDB16644.1"/>
    </source>
</evidence>